<gene>
    <name evidence="5" type="ORF">SAMN05421638_0319</name>
</gene>
<dbReference type="Proteomes" id="UP000242560">
    <property type="component" value="Unassembled WGS sequence"/>
</dbReference>
<evidence type="ECO:0000313" key="6">
    <source>
        <dbReference type="Proteomes" id="UP000242560"/>
    </source>
</evidence>
<name>A0A1I3JQS6_9FLAO</name>
<dbReference type="AlphaFoldDB" id="A0A1I3JQS6"/>
<accession>A0A1I3JQS6</accession>
<dbReference type="PANTHER" id="PTHR31899:SF9">
    <property type="entry name" value="BETA-CAROTENE 3-HYDROXYLASE 1, CHLOROPLASTIC"/>
    <property type="match status" value="1"/>
</dbReference>
<evidence type="ECO:0000256" key="3">
    <source>
        <dbReference type="ARBA" id="ARBA00023002"/>
    </source>
</evidence>
<feature type="transmembrane region" description="Helical" evidence="4">
    <location>
        <begin position="77"/>
        <end position="95"/>
    </location>
</feature>
<keyword evidence="3" id="KW-0560">Oxidoreductase</keyword>
<keyword evidence="4" id="KW-1133">Transmembrane helix</keyword>
<dbReference type="InterPro" id="IPR045019">
    <property type="entry name" value="BETA-OHASE-like"/>
</dbReference>
<keyword evidence="4" id="KW-0472">Membrane</keyword>
<comment type="similarity">
    <text evidence="1">Belongs to the sterol desaturase family.</text>
</comment>
<proteinExistence type="inferred from homology"/>
<evidence type="ECO:0000313" key="5">
    <source>
        <dbReference type="EMBL" id="SFI62368.1"/>
    </source>
</evidence>
<dbReference type="RefSeq" id="WP_089818031.1">
    <property type="nucleotide sequence ID" value="NZ_FORQ01000001.1"/>
</dbReference>
<keyword evidence="4" id="KW-0812">Transmembrane</keyword>
<evidence type="ECO:0000256" key="4">
    <source>
        <dbReference type="SAM" id="Phobius"/>
    </source>
</evidence>
<dbReference type="GO" id="GO:0010291">
    <property type="term" value="F:beta-carotene 3-hydroxylase activity"/>
    <property type="evidence" value="ECO:0007669"/>
    <property type="project" value="TreeGrafter"/>
</dbReference>
<dbReference type="PANTHER" id="PTHR31899">
    <property type="entry name" value="BETA-CAROTENE 3-HYDROXYLASE 1, CHLOROPLASTIC"/>
    <property type="match status" value="1"/>
</dbReference>
<organism evidence="5 6">
    <name type="scientific">Kaistella treverensis</name>
    <dbReference type="NCBI Taxonomy" id="631455"/>
    <lineage>
        <taxon>Bacteria</taxon>
        <taxon>Pseudomonadati</taxon>
        <taxon>Bacteroidota</taxon>
        <taxon>Flavobacteriia</taxon>
        <taxon>Flavobacteriales</taxon>
        <taxon>Weeksellaceae</taxon>
        <taxon>Chryseobacterium group</taxon>
        <taxon>Kaistella</taxon>
    </lineage>
</organism>
<sequence>MDFTGYIFLTIAVVITMEGVTWLTHKFIMHGLGWYLHEDHHQPGYPHVFEKNDAFFVVFAIPSMLLFWFGTVDGINWMFFVGLGILIYGICYFLVHDVLIHRRFKWFDKTNNWYFRGLRKAHKMHHKHLGKEDGECFGMLYVPMKYFREARLSTLKK</sequence>
<feature type="transmembrane region" description="Helical" evidence="4">
    <location>
        <begin position="6"/>
        <end position="24"/>
    </location>
</feature>
<evidence type="ECO:0000256" key="1">
    <source>
        <dbReference type="ARBA" id="ARBA00009324"/>
    </source>
</evidence>
<dbReference type="GO" id="GO:0016123">
    <property type="term" value="P:xanthophyll biosynthetic process"/>
    <property type="evidence" value="ECO:0007669"/>
    <property type="project" value="TreeGrafter"/>
</dbReference>
<protein>
    <submittedName>
        <fullName evidence="5">Beta-carotene 3-hydroxylase</fullName>
    </submittedName>
</protein>
<feature type="transmembrane region" description="Helical" evidence="4">
    <location>
        <begin position="54"/>
        <end position="71"/>
    </location>
</feature>
<keyword evidence="6" id="KW-1185">Reference proteome</keyword>
<dbReference type="GO" id="GO:0016119">
    <property type="term" value="P:carotene metabolic process"/>
    <property type="evidence" value="ECO:0007669"/>
    <property type="project" value="TreeGrafter"/>
</dbReference>
<evidence type="ECO:0000256" key="2">
    <source>
        <dbReference type="ARBA" id="ARBA00022746"/>
    </source>
</evidence>
<dbReference type="EMBL" id="FORQ01000001">
    <property type="protein sequence ID" value="SFI62368.1"/>
    <property type="molecule type" value="Genomic_DNA"/>
</dbReference>
<reference evidence="6" key="1">
    <citation type="submission" date="2016-10" db="EMBL/GenBank/DDBJ databases">
        <authorList>
            <person name="Varghese N."/>
            <person name="Submissions S."/>
        </authorList>
    </citation>
    <scope>NUCLEOTIDE SEQUENCE [LARGE SCALE GENOMIC DNA]</scope>
    <source>
        <strain evidence="6">DSM 22251</strain>
    </source>
</reference>
<keyword evidence="2" id="KW-0125">Carotenoid biosynthesis</keyword>